<dbReference type="GeneID" id="68297789"/>
<sequence length="195" mass="22877">MTKIAHRSYPGKTYEEMLHEKRNKQVHKPIRKCNAGDSYAERERRNRREHKAALRRGDKKAISLEKTSYGRGDHEGKDLKTWIAKWEKAFPESKYPDKAFRVTDAERRKTAERIEKLEKKKGQQERQKKREKAAEEKREKAAKEQERPVKRAPNKVTKPKVKKQPYKEPTSPKGATRGRILRSDKNPESLLPGLP</sequence>
<dbReference type="EMBL" id="BOLY01000009">
    <property type="protein sequence ID" value="GIZ49179.1"/>
    <property type="molecule type" value="Genomic_DNA"/>
</dbReference>
<name>A0A9P3L165_9PEZI</name>
<organism evidence="2 3">
    <name type="scientific">Cercospora kikuchii</name>
    <dbReference type="NCBI Taxonomy" id="84275"/>
    <lineage>
        <taxon>Eukaryota</taxon>
        <taxon>Fungi</taxon>
        <taxon>Dikarya</taxon>
        <taxon>Ascomycota</taxon>
        <taxon>Pezizomycotina</taxon>
        <taxon>Dothideomycetes</taxon>
        <taxon>Dothideomycetidae</taxon>
        <taxon>Mycosphaerellales</taxon>
        <taxon>Mycosphaerellaceae</taxon>
        <taxon>Cercospora</taxon>
    </lineage>
</organism>
<evidence type="ECO:0000313" key="2">
    <source>
        <dbReference type="EMBL" id="GIZ49179.1"/>
    </source>
</evidence>
<feature type="region of interest" description="Disordered" evidence="1">
    <location>
        <begin position="35"/>
        <end position="75"/>
    </location>
</feature>
<keyword evidence="3" id="KW-1185">Reference proteome</keyword>
<proteinExistence type="predicted"/>
<dbReference type="AlphaFoldDB" id="A0A9P3L165"/>
<protein>
    <submittedName>
        <fullName evidence="2">Uncharacterized protein</fullName>
    </submittedName>
</protein>
<dbReference type="Proteomes" id="UP000825890">
    <property type="component" value="Unassembled WGS sequence"/>
</dbReference>
<dbReference type="OrthoDB" id="10619961at2759"/>
<feature type="compositionally biased region" description="Basic residues" evidence="1">
    <location>
        <begin position="150"/>
        <end position="164"/>
    </location>
</feature>
<reference evidence="2 3" key="1">
    <citation type="submission" date="2021-01" db="EMBL/GenBank/DDBJ databases">
        <title>Cercospora kikuchii MAFF 305040 whole genome shotgun sequence.</title>
        <authorList>
            <person name="Kashiwa T."/>
            <person name="Suzuki T."/>
        </authorList>
    </citation>
    <scope>NUCLEOTIDE SEQUENCE [LARGE SCALE GENOMIC DNA]</scope>
    <source>
        <strain evidence="2 3">MAFF 305040</strain>
    </source>
</reference>
<feature type="region of interest" description="Disordered" evidence="1">
    <location>
        <begin position="113"/>
        <end position="195"/>
    </location>
</feature>
<comment type="caution">
    <text evidence="2">The sequence shown here is derived from an EMBL/GenBank/DDBJ whole genome shotgun (WGS) entry which is preliminary data.</text>
</comment>
<evidence type="ECO:0000313" key="3">
    <source>
        <dbReference type="Proteomes" id="UP000825890"/>
    </source>
</evidence>
<feature type="compositionally biased region" description="Basic and acidic residues" evidence="1">
    <location>
        <begin position="39"/>
        <end position="63"/>
    </location>
</feature>
<feature type="compositionally biased region" description="Basic and acidic residues" evidence="1">
    <location>
        <begin position="113"/>
        <end position="149"/>
    </location>
</feature>
<dbReference type="RefSeq" id="XP_044663666.1">
    <property type="nucleotide sequence ID" value="XM_044807731.1"/>
</dbReference>
<accession>A0A9P3L165</accession>
<gene>
    <name evidence="2" type="ORF">CKM354_001221400</name>
</gene>
<evidence type="ECO:0000256" key="1">
    <source>
        <dbReference type="SAM" id="MobiDB-lite"/>
    </source>
</evidence>